<feature type="region of interest" description="Disordered" evidence="1">
    <location>
        <begin position="276"/>
        <end position="381"/>
    </location>
</feature>
<evidence type="ECO:0008006" key="4">
    <source>
        <dbReference type="Google" id="ProtNLM"/>
    </source>
</evidence>
<evidence type="ECO:0000313" key="2">
    <source>
        <dbReference type="EMBL" id="RRG20071.1"/>
    </source>
</evidence>
<dbReference type="OrthoDB" id="1114226at2"/>
<evidence type="ECO:0000313" key="3">
    <source>
        <dbReference type="Proteomes" id="UP000285794"/>
    </source>
</evidence>
<dbReference type="EMBL" id="QQWG01000015">
    <property type="protein sequence ID" value="RRG20071.1"/>
    <property type="molecule type" value="Genomic_DNA"/>
</dbReference>
<feature type="compositionally biased region" description="Polar residues" evidence="1">
    <location>
        <begin position="284"/>
        <end position="299"/>
    </location>
</feature>
<evidence type="ECO:0000256" key="1">
    <source>
        <dbReference type="SAM" id="MobiDB-lite"/>
    </source>
</evidence>
<feature type="compositionally biased region" description="Basic and acidic residues" evidence="1">
    <location>
        <begin position="323"/>
        <end position="332"/>
    </location>
</feature>
<proteinExistence type="predicted"/>
<reference evidence="2 3" key="1">
    <citation type="submission" date="2018-07" db="EMBL/GenBank/DDBJ databases">
        <title>Draft genome sequence of Ancylomarina sp. M1P.</title>
        <authorList>
            <person name="Yadav S."/>
            <person name="Villanueva L."/>
            <person name="Damste J.S.S."/>
        </authorList>
    </citation>
    <scope>NUCLEOTIDE SEQUENCE [LARGE SCALE GENOMIC DNA]</scope>
    <source>
        <strain evidence="2 3">M1P</strain>
    </source>
</reference>
<keyword evidence="3" id="KW-1185">Reference proteome</keyword>
<name>A0A425XYT7_9BACT</name>
<feature type="compositionally biased region" description="Basic and acidic residues" evidence="1">
    <location>
        <begin position="303"/>
        <end position="312"/>
    </location>
</feature>
<dbReference type="RefSeq" id="WP_125031435.1">
    <property type="nucleotide sequence ID" value="NZ_JAPXVP010000013.1"/>
</dbReference>
<gene>
    <name evidence="2" type="ORF">DWB61_13610</name>
</gene>
<accession>A0A425XYT7</accession>
<dbReference type="Proteomes" id="UP000285794">
    <property type="component" value="Unassembled WGS sequence"/>
</dbReference>
<feature type="compositionally biased region" description="Basic residues" evidence="1">
    <location>
        <begin position="367"/>
        <end position="381"/>
    </location>
</feature>
<protein>
    <recommendedName>
        <fullName evidence="4">Outer membrane protein beta-barrel domain-containing protein</fullName>
    </recommendedName>
</protein>
<sequence>MRKVFLILVLVSIVLFALGQDQYINRDIKPNMSLQNPRAYTLDFFNGMSFPQGDLNNFLKDGFNSGILLHKKFSKKISIGLSANYSQFNHREALGLEQNSKRHELNTTSFEIGPQYNLKFGRFALEFYGRSGLSIVNSPQTSMMYPETDITITTLEAYNSTALMTRLGANMTANIFQGLNFYFSSEYLTSLNKDMNYQVRDISEAIREDGTLDSDAANQLPYRNERLSLSMLNVNIGVRIFIGGNTNKRKHKSLYQDNDLLGDFLMSERPIFSNNDMETRTENNHSSQGNKASIVASDSDQYDESRDQDFHSNRPINTSIIAPEHEEKESRLDSQTVPADEATLADIPEEKLRFKSKAQLAKEERQKKRTERRLKRLKAKL</sequence>
<dbReference type="AlphaFoldDB" id="A0A425XYT7"/>
<comment type="caution">
    <text evidence="2">The sequence shown here is derived from an EMBL/GenBank/DDBJ whole genome shotgun (WGS) entry which is preliminary data.</text>
</comment>
<organism evidence="2 3">
    <name type="scientific">Ancylomarina euxinus</name>
    <dbReference type="NCBI Taxonomy" id="2283627"/>
    <lineage>
        <taxon>Bacteria</taxon>
        <taxon>Pseudomonadati</taxon>
        <taxon>Bacteroidota</taxon>
        <taxon>Bacteroidia</taxon>
        <taxon>Marinilabiliales</taxon>
        <taxon>Marinifilaceae</taxon>
        <taxon>Ancylomarina</taxon>
    </lineage>
</organism>